<dbReference type="PANTHER" id="PTHR38420:SF1">
    <property type="entry name" value="PUTATIVE (AFU_ORTHOLOGUE AFUA_5G14690)-RELATED"/>
    <property type="match status" value="1"/>
</dbReference>
<evidence type="ECO:0000313" key="4">
    <source>
        <dbReference type="EMBL" id="MBW4431592.1"/>
    </source>
</evidence>
<protein>
    <submittedName>
        <fullName evidence="4">Phosphorylase</fullName>
    </submittedName>
</protein>
<dbReference type="AlphaFoldDB" id="A0A9E3LSB3"/>
<dbReference type="PANTHER" id="PTHR38420">
    <property type="entry name" value="AP-4-A PHOSPHORYLASE II"/>
    <property type="match status" value="1"/>
</dbReference>
<evidence type="ECO:0000256" key="1">
    <source>
        <dbReference type="PIRSR" id="PIRSR000846-1"/>
    </source>
</evidence>
<name>A0A9E3LSB3_9NOST</name>
<feature type="domain" description="Ap4A phosphorylase 1/2 N-terminal" evidence="3">
    <location>
        <begin position="5"/>
        <end position="180"/>
    </location>
</feature>
<comment type="caution">
    <text evidence="4">The sequence shown here is derived from an EMBL/GenBank/DDBJ whole genome shotgun (WGS) entry which is preliminary data.</text>
</comment>
<dbReference type="Pfam" id="PF09830">
    <property type="entry name" value="ATP_transf"/>
    <property type="match status" value="1"/>
</dbReference>
<dbReference type="GO" id="GO:0009117">
    <property type="term" value="P:nucleotide metabolic process"/>
    <property type="evidence" value="ECO:0007669"/>
    <property type="project" value="InterPro"/>
</dbReference>
<proteinExistence type="predicted"/>
<dbReference type="SUPFAM" id="SSF54197">
    <property type="entry name" value="HIT-like"/>
    <property type="match status" value="1"/>
</dbReference>
<dbReference type="InterPro" id="IPR045759">
    <property type="entry name" value="Ap4A_phos1/2_N"/>
</dbReference>
<dbReference type="EMBL" id="JAHHHW010000072">
    <property type="protein sequence ID" value="MBW4431592.1"/>
    <property type="molecule type" value="Genomic_DNA"/>
</dbReference>
<dbReference type="GO" id="GO:0003877">
    <property type="term" value="F:ATP:ADP adenylyltransferase activity"/>
    <property type="evidence" value="ECO:0007669"/>
    <property type="project" value="InterPro"/>
</dbReference>
<evidence type="ECO:0000259" key="3">
    <source>
        <dbReference type="Pfam" id="PF19327"/>
    </source>
</evidence>
<dbReference type="PIRSF" id="PIRSF000846">
    <property type="entry name" value="ATP_adenylyltr"/>
    <property type="match status" value="1"/>
</dbReference>
<dbReference type="InterPro" id="IPR019200">
    <property type="entry name" value="ATP_adenylylTrfase_C"/>
</dbReference>
<reference evidence="4" key="2">
    <citation type="journal article" date="2022" name="Microbiol. Resour. Announc.">
        <title>Metagenome Sequencing to Explore Phylogenomics of Terrestrial Cyanobacteria.</title>
        <authorList>
            <person name="Ward R.D."/>
            <person name="Stajich J.E."/>
            <person name="Johansen J.R."/>
            <person name="Huntemann M."/>
            <person name="Clum A."/>
            <person name="Foster B."/>
            <person name="Foster B."/>
            <person name="Roux S."/>
            <person name="Palaniappan K."/>
            <person name="Varghese N."/>
            <person name="Mukherjee S."/>
            <person name="Reddy T.B.K."/>
            <person name="Daum C."/>
            <person name="Copeland A."/>
            <person name="Chen I.A."/>
            <person name="Ivanova N.N."/>
            <person name="Kyrpides N.C."/>
            <person name="Shapiro N."/>
            <person name="Eloe-Fadrosh E.A."/>
            <person name="Pietrasiak N."/>
        </authorList>
    </citation>
    <scope>NUCLEOTIDE SEQUENCE</scope>
    <source>
        <strain evidence="4">HA4357-MV3</strain>
    </source>
</reference>
<dbReference type="GO" id="GO:0005524">
    <property type="term" value="F:ATP binding"/>
    <property type="evidence" value="ECO:0007669"/>
    <property type="project" value="InterPro"/>
</dbReference>
<accession>A0A9E3LSB3</accession>
<gene>
    <name evidence="4" type="ORF">KME28_07650</name>
</gene>
<sequence>MAQGKILLQADTFWTRIKQQTEHALATNAMVSIPTHSEFVEQDGVCFLVRIVSNLARKDEVKQKPKTQNGFAAKDFNPFLPYEQDLFVVDISDTHVCILNKYNVAKYHLLLITRAFEEQESLLTLADFAAMWACMAQFDGLTFYNSSKIAGASQRHKHLQLVPLPLTTTGVRIPIESLLKSAQFHNSIAIIPGFDFLHAFVPLDFLWKRSPFTAAEATLECYHSLLQAVGLENTQSRDYNLLVTREWMLLVARSQECFASIPVNSLGFAGTLFVRNEQQMQTLKQYGPMSVLKNVAIPRN</sequence>
<dbReference type="InterPro" id="IPR036265">
    <property type="entry name" value="HIT-like_sf"/>
</dbReference>
<dbReference type="Proteomes" id="UP000813215">
    <property type="component" value="Unassembled WGS sequence"/>
</dbReference>
<dbReference type="InterPro" id="IPR009163">
    <property type="entry name" value="Ap4A_phos1/2"/>
</dbReference>
<dbReference type="InterPro" id="IPR043171">
    <property type="entry name" value="Ap4A_phos1/2-like"/>
</dbReference>
<organism evidence="4 5">
    <name type="scientific">Pelatocladus maniniholoensis HA4357-MV3</name>
    <dbReference type="NCBI Taxonomy" id="1117104"/>
    <lineage>
        <taxon>Bacteria</taxon>
        <taxon>Bacillati</taxon>
        <taxon>Cyanobacteriota</taxon>
        <taxon>Cyanophyceae</taxon>
        <taxon>Nostocales</taxon>
        <taxon>Nostocaceae</taxon>
        <taxon>Pelatocladus</taxon>
    </lineage>
</organism>
<dbReference type="Gene3D" id="3.30.428.70">
    <property type="match status" value="1"/>
</dbReference>
<dbReference type="Pfam" id="PF19327">
    <property type="entry name" value="Ap4A_phos_N"/>
    <property type="match status" value="1"/>
</dbReference>
<reference evidence="4" key="1">
    <citation type="submission" date="2021-05" db="EMBL/GenBank/DDBJ databases">
        <authorList>
            <person name="Pietrasiak N."/>
            <person name="Ward R."/>
            <person name="Stajich J.E."/>
            <person name="Kurbessoian T."/>
        </authorList>
    </citation>
    <scope>NUCLEOTIDE SEQUENCE</scope>
    <source>
        <strain evidence="4">HA4357-MV3</strain>
    </source>
</reference>
<evidence type="ECO:0000259" key="2">
    <source>
        <dbReference type="Pfam" id="PF09830"/>
    </source>
</evidence>
<feature type="domain" description="ATP adenylyltransferase C-terminal" evidence="2">
    <location>
        <begin position="194"/>
        <end position="298"/>
    </location>
</feature>
<feature type="active site" description="Nucleophile" evidence="1">
    <location>
        <position position="158"/>
    </location>
</feature>
<evidence type="ECO:0000313" key="5">
    <source>
        <dbReference type="Proteomes" id="UP000813215"/>
    </source>
</evidence>